<accession>A0AAV4TB99</accession>
<evidence type="ECO:0000313" key="2">
    <source>
        <dbReference type="EMBL" id="GIY42667.1"/>
    </source>
</evidence>
<feature type="compositionally biased region" description="Polar residues" evidence="1">
    <location>
        <begin position="8"/>
        <end position="18"/>
    </location>
</feature>
<comment type="caution">
    <text evidence="2">The sequence shown here is derived from an EMBL/GenBank/DDBJ whole genome shotgun (WGS) entry which is preliminary data.</text>
</comment>
<sequence length="271" mass="30928">MTPEPKGLSQQSTKNKMAQSHFPEQVLHETCATKQPTITRSQAKYSPTPNPLAICNPNQSCRSGMQFPVWHLFRKKSRELLCCCLRSRPRIGTFHLEKKDFRRTWKSVTVSGNFLDGTGFTGLGRTLGPRVRFFRRCIVRFPEEQDIGRDSVVHRSMLAIWKEYLGVLFPLYAECCQIIMTLLVNELNHHSCEDSNCGDICKFPLMKPCIDFAVPLTERTNEFNLETASVTSCLYTQRKKKASKGKFVDNGHTTNNNNLVLGNESFPLHTH</sequence>
<dbReference type="AlphaFoldDB" id="A0AAV4TB99"/>
<gene>
    <name evidence="2" type="ORF">CDAR_6791</name>
</gene>
<proteinExistence type="predicted"/>
<name>A0AAV4TB99_9ARAC</name>
<evidence type="ECO:0000313" key="3">
    <source>
        <dbReference type="Proteomes" id="UP001054837"/>
    </source>
</evidence>
<dbReference type="EMBL" id="BPLQ01009245">
    <property type="protein sequence ID" value="GIY42667.1"/>
    <property type="molecule type" value="Genomic_DNA"/>
</dbReference>
<dbReference type="Proteomes" id="UP001054837">
    <property type="component" value="Unassembled WGS sequence"/>
</dbReference>
<organism evidence="2 3">
    <name type="scientific">Caerostris darwini</name>
    <dbReference type="NCBI Taxonomy" id="1538125"/>
    <lineage>
        <taxon>Eukaryota</taxon>
        <taxon>Metazoa</taxon>
        <taxon>Ecdysozoa</taxon>
        <taxon>Arthropoda</taxon>
        <taxon>Chelicerata</taxon>
        <taxon>Arachnida</taxon>
        <taxon>Araneae</taxon>
        <taxon>Araneomorphae</taxon>
        <taxon>Entelegynae</taxon>
        <taxon>Araneoidea</taxon>
        <taxon>Araneidae</taxon>
        <taxon>Caerostris</taxon>
    </lineage>
</organism>
<feature type="region of interest" description="Disordered" evidence="1">
    <location>
        <begin position="1"/>
        <end position="20"/>
    </location>
</feature>
<protein>
    <submittedName>
        <fullName evidence="2">Uncharacterized protein</fullName>
    </submittedName>
</protein>
<evidence type="ECO:0000256" key="1">
    <source>
        <dbReference type="SAM" id="MobiDB-lite"/>
    </source>
</evidence>
<keyword evidence="3" id="KW-1185">Reference proteome</keyword>
<reference evidence="2 3" key="1">
    <citation type="submission" date="2021-06" db="EMBL/GenBank/DDBJ databases">
        <title>Caerostris darwini draft genome.</title>
        <authorList>
            <person name="Kono N."/>
            <person name="Arakawa K."/>
        </authorList>
    </citation>
    <scope>NUCLEOTIDE SEQUENCE [LARGE SCALE GENOMIC DNA]</scope>
</reference>